<dbReference type="InterPro" id="IPR003593">
    <property type="entry name" value="AAA+_ATPase"/>
</dbReference>
<keyword evidence="4" id="KW-1003">Cell membrane</keyword>
<evidence type="ECO:0000313" key="10">
    <source>
        <dbReference type="Proteomes" id="UP000075025"/>
    </source>
</evidence>
<dbReference type="Pfam" id="PF08352">
    <property type="entry name" value="oligo_HPY"/>
    <property type="match status" value="2"/>
</dbReference>
<evidence type="ECO:0000256" key="1">
    <source>
        <dbReference type="ARBA" id="ARBA00004202"/>
    </source>
</evidence>
<dbReference type="SMART" id="SM00382">
    <property type="entry name" value="AAA"/>
    <property type="match status" value="2"/>
</dbReference>
<dbReference type="Proteomes" id="UP000075025">
    <property type="component" value="Unassembled WGS sequence"/>
</dbReference>
<dbReference type="EMBL" id="LDRT01000111">
    <property type="protein sequence ID" value="KTR92104.1"/>
    <property type="molecule type" value="Genomic_DNA"/>
</dbReference>
<comment type="similarity">
    <text evidence="2">Belongs to the ABC transporter superfamily.</text>
</comment>
<name>A0A147EU26_MICTE</name>
<dbReference type="SUPFAM" id="SSF52540">
    <property type="entry name" value="P-loop containing nucleoside triphosphate hydrolases"/>
    <property type="match status" value="2"/>
</dbReference>
<accession>A0A147EU26</accession>
<feature type="domain" description="ABC transporter" evidence="8">
    <location>
        <begin position="280"/>
        <end position="529"/>
    </location>
</feature>
<dbReference type="GO" id="GO:0005886">
    <property type="term" value="C:plasma membrane"/>
    <property type="evidence" value="ECO:0007669"/>
    <property type="project" value="UniProtKB-SubCell"/>
</dbReference>
<dbReference type="PANTHER" id="PTHR43297">
    <property type="entry name" value="OLIGOPEPTIDE TRANSPORT ATP-BINDING PROTEIN APPD"/>
    <property type="match status" value="1"/>
</dbReference>
<evidence type="ECO:0000256" key="2">
    <source>
        <dbReference type="ARBA" id="ARBA00005417"/>
    </source>
</evidence>
<dbReference type="InterPro" id="IPR017871">
    <property type="entry name" value="ABC_transporter-like_CS"/>
</dbReference>
<dbReference type="Pfam" id="PF00005">
    <property type="entry name" value="ABC_tran"/>
    <property type="match status" value="2"/>
</dbReference>
<proteinExistence type="inferred from homology"/>
<organism evidence="9 10">
    <name type="scientific">Microbacterium testaceum</name>
    <name type="common">Aureobacterium testaceum</name>
    <name type="synonym">Brevibacterium testaceum</name>
    <dbReference type="NCBI Taxonomy" id="2033"/>
    <lineage>
        <taxon>Bacteria</taxon>
        <taxon>Bacillati</taxon>
        <taxon>Actinomycetota</taxon>
        <taxon>Actinomycetes</taxon>
        <taxon>Micrococcales</taxon>
        <taxon>Microbacteriaceae</taxon>
        <taxon>Microbacterium</taxon>
    </lineage>
</organism>
<dbReference type="PANTHER" id="PTHR43297:SF2">
    <property type="entry name" value="DIPEPTIDE TRANSPORT ATP-BINDING PROTEIN DPPD"/>
    <property type="match status" value="1"/>
</dbReference>
<evidence type="ECO:0000259" key="8">
    <source>
        <dbReference type="PROSITE" id="PS50893"/>
    </source>
</evidence>
<sequence>MTVLDVRDLRVAIGQTPIVRGLDFSVEREQTLGIVGESGSGKSLTVLAATGLIDAPGRRVVGSSVLRTAPDAAPVELVGATDRVLRSVHGDAVGFVFQDPSTSLNPYLTVGRQIAESLETHRGLSRRAAHTRAIALLEAVGIPDPASRVDAYPHQFSGGQRQRVMIAIALACDPALLVADEPTTALDVTTQAQIIELVQQLQHDRGTAVVWISHDLGVIGQVADDVLVLRHGEAVEQRPLAAVYADPQHAYTRELLAARPRVVAGAGPAPEPAAAPLLEVAGLDVRFAVHTPAGRRTVHAVDDVSFTVRRGTTLALVGESGSGKSTIANALTGLLAPHAGTATLVDAEGPGVRDALRARRRDRRRIAMVFQDPFASIDPRRTVADAIAEPLRVHRLGGPTAASRAARVRELLELVDLDPVFAERYPHELSGGQRQRVSIARALALEPELVILDEATASLDVSVQARVLTLLRRLQVEQGLTYLFIAHDLAIVQQMSHDVVVLKDGVVVEAGPAAELFADPREEYTRALLAAVPPDGPRVRA</sequence>
<dbReference type="CDD" id="cd03257">
    <property type="entry name" value="ABC_NikE_OppD_transporters"/>
    <property type="match status" value="2"/>
</dbReference>
<dbReference type="GO" id="GO:0015833">
    <property type="term" value="P:peptide transport"/>
    <property type="evidence" value="ECO:0007669"/>
    <property type="project" value="InterPro"/>
</dbReference>
<dbReference type="PATRIC" id="fig|2033.6.peg.305"/>
<dbReference type="InterPro" id="IPR013563">
    <property type="entry name" value="Oligopep_ABC_C"/>
</dbReference>
<reference evidence="9 10" key="1">
    <citation type="journal article" date="2016" name="Front. Microbiol.">
        <title>Genomic Resource of Rice Seed Associated Bacteria.</title>
        <authorList>
            <person name="Midha S."/>
            <person name="Bansal K."/>
            <person name="Sharma S."/>
            <person name="Kumar N."/>
            <person name="Patil P.P."/>
            <person name="Chaudhry V."/>
            <person name="Patil P.B."/>
        </authorList>
    </citation>
    <scope>NUCLEOTIDE SEQUENCE [LARGE SCALE GENOMIC DNA]</scope>
    <source>
        <strain evidence="9 10">NS220</strain>
    </source>
</reference>
<protein>
    <submittedName>
        <fullName evidence="9">Peptide ABC transporter ATPase</fullName>
    </submittedName>
</protein>
<keyword evidence="7" id="KW-0472">Membrane</keyword>
<evidence type="ECO:0000256" key="4">
    <source>
        <dbReference type="ARBA" id="ARBA00022475"/>
    </source>
</evidence>
<gene>
    <name evidence="9" type="ORF">NS220_14390</name>
</gene>
<evidence type="ECO:0000256" key="7">
    <source>
        <dbReference type="ARBA" id="ARBA00023136"/>
    </source>
</evidence>
<dbReference type="PROSITE" id="PS50893">
    <property type="entry name" value="ABC_TRANSPORTER_2"/>
    <property type="match status" value="2"/>
</dbReference>
<dbReference type="InterPro" id="IPR003439">
    <property type="entry name" value="ABC_transporter-like_ATP-bd"/>
</dbReference>
<comment type="caution">
    <text evidence="9">The sequence shown here is derived from an EMBL/GenBank/DDBJ whole genome shotgun (WGS) entry which is preliminary data.</text>
</comment>
<evidence type="ECO:0000256" key="3">
    <source>
        <dbReference type="ARBA" id="ARBA00022448"/>
    </source>
</evidence>
<evidence type="ECO:0000256" key="5">
    <source>
        <dbReference type="ARBA" id="ARBA00022741"/>
    </source>
</evidence>
<dbReference type="PROSITE" id="PS00211">
    <property type="entry name" value="ABC_TRANSPORTER_1"/>
    <property type="match status" value="2"/>
</dbReference>
<dbReference type="GO" id="GO:0005524">
    <property type="term" value="F:ATP binding"/>
    <property type="evidence" value="ECO:0007669"/>
    <property type="project" value="UniProtKB-KW"/>
</dbReference>
<feature type="domain" description="ABC transporter" evidence="8">
    <location>
        <begin position="4"/>
        <end position="256"/>
    </location>
</feature>
<keyword evidence="6" id="KW-0067">ATP-binding</keyword>
<evidence type="ECO:0000313" key="9">
    <source>
        <dbReference type="EMBL" id="KTR92104.1"/>
    </source>
</evidence>
<keyword evidence="5" id="KW-0547">Nucleotide-binding</keyword>
<keyword evidence="3" id="KW-0813">Transport</keyword>
<dbReference type="RefSeq" id="WP_058624711.1">
    <property type="nucleotide sequence ID" value="NZ_LDRT01000111.1"/>
</dbReference>
<dbReference type="AlphaFoldDB" id="A0A147EU26"/>
<comment type="subcellular location">
    <subcellularLocation>
        <location evidence="1">Cell membrane</location>
        <topology evidence="1">Peripheral membrane protein</topology>
    </subcellularLocation>
</comment>
<evidence type="ECO:0000256" key="6">
    <source>
        <dbReference type="ARBA" id="ARBA00022840"/>
    </source>
</evidence>
<dbReference type="NCBIfam" id="NF008453">
    <property type="entry name" value="PRK11308.1"/>
    <property type="match status" value="2"/>
</dbReference>
<dbReference type="OrthoDB" id="4008250at2"/>
<dbReference type="InterPro" id="IPR027417">
    <property type="entry name" value="P-loop_NTPase"/>
</dbReference>
<dbReference type="Gene3D" id="3.40.50.300">
    <property type="entry name" value="P-loop containing nucleotide triphosphate hydrolases"/>
    <property type="match status" value="2"/>
</dbReference>
<dbReference type="GO" id="GO:0016887">
    <property type="term" value="F:ATP hydrolysis activity"/>
    <property type="evidence" value="ECO:0007669"/>
    <property type="project" value="InterPro"/>
</dbReference>
<dbReference type="InterPro" id="IPR050388">
    <property type="entry name" value="ABC_Ni/Peptide_Import"/>
</dbReference>